<dbReference type="InterPro" id="IPR013783">
    <property type="entry name" value="Ig-like_fold"/>
</dbReference>
<keyword evidence="4" id="KW-1185">Reference proteome</keyword>
<gene>
    <name evidence="3" type="ORF">PDUR_22360</name>
</gene>
<evidence type="ECO:0000313" key="4">
    <source>
        <dbReference type="Proteomes" id="UP000029409"/>
    </source>
</evidence>
<feature type="chain" id="PRO_5001843132" description="Fibronectin type-III domain-containing protein" evidence="1">
    <location>
        <begin position="33"/>
        <end position="392"/>
    </location>
</feature>
<organism evidence="3 4">
    <name type="scientific">Paenibacillus durus</name>
    <name type="common">Paenibacillus azotofixans</name>
    <dbReference type="NCBI Taxonomy" id="44251"/>
    <lineage>
        <taxon>Bacteria</taxon>
        <taxon>Bacillati</taxon>
        <taxon>Bacillota</taxon>
        <taxon>Bacilli</taxon>
        <taxon>Bacillales</taxon>
        <taxon>Paenibacillaceae</taxon>
        <taxon>Paenibacillus</taxon>
    </lineage>
</organism>
<feature type="signal peptide" evidence="1">
    <location>
        <begin position="1"/>
        <end position="32"/>
    </location>
</feature>
<dbReference type="PROSITE" id="PS50853">
    <property type="entry name" value="FN3"/>
    <property type="match status" value="1"/>
</dbReference>
<dbReference type="eggNOG" id="ENOG5034807">
    <property type="taxonomic scope" value="Bacteria"/>
</dbReference>
<dbReference type="OrthoDB" id="1937631at2"/>
<dbReference type="AlphaFoldDB" id="A0A089HUB9"/>
<protein>
    <recommendedName>
        <fullName evidence="2">Fibronectin type-III domain-containing protein</fullName>
    </recommendedName>
</protein>
<evidence type="ECO:0000259" key="2">
    <source>
        <dbReference type="PROSITE" id="PS50853"/>
    </source>
</evidence>
<reference evidence="3 4" key="1">
    <citation type="submission" date="2014-08" db="EMBL/GenBank/DDBJ databases">
        <title>Comparative genomics of the Paenibacillus odorifer group.</title>
        <authorList>
            <person name="den Bakker H.C."/>
            <person name="Tsai Y.-C."/>
            <person name="Martin N."/>
            <person name="Korlach J."/>
            <person name="Wiedmann M."/>
        </authorList>
    </citation>
    <scope>NUCLEOTIDE SEQUENCE [LARGE SCALE GENOMIC DNA]</scope>
    <source>
        <strain evidence="3 4">DSM 1735</strain>
    </source>
</reference>
<evidence type="ECO:0000313" key="3">
    <source>
        <dbReference type="EMBL" id="AIQ14340.1"/>
    </source>
</evidence>
<dbReference type="KEGG" id="pdu:PDUR_22360"/>
<sequence>MLKNVKKFKIMALLALSLTAAVPVISSTSVFALNDAGNKAINLHGYYFDAQSRSQLKIYFDKSLSGSVKEQFKIVRASDDASQTISSLGTASGGGWTSSGASTGTTVTLGMQNNFDYDTLYKVTISNTVGANNNLTLGSFQNRKDYVFYFRTPDSGGNYTGDPIISFQPANDADGVAYEGNVEFTVDRPVNAADLSGLLSSPNSGITLKKNISGTWTDVVTDPQFDSTAVSGAESYAKQVNDAHTFFFYPLTAGGTAAFSYDLDPSGTHQYMLTLPAFDDVGTGHFDGASITFDTVSSDIPGKLSAAPTVGTVGSTSVSLTWSGATGATSYKVYYSTDPYWGFEDHLAGSTTGTSYTVNSLSPSTTYYFRVTPVNAGGEAGYSPKATATTTP</sequence>
<dbReference type="SUPFAM" id="SSF49265">
    <property type="entry name" value="Fibronectin type III"/>
    <property type="match status" value="1"/>
</dbReference>
<feature type="domain" description="Fibronectin type-III" evidence="2">
    <location>
        <begin position="304"/>
        <end position="392"/>
    </location>
</feature>
<dbReference type="Proteomes" id="UP000029409">
    <property type="component" value="Chromosome"/>
</dbReference>
<dbReference type="Gene3D" id="2.60.40.10">
    <property type="entry name" value="Immunoglobulins"/>
    <property type="match status" value="1"/>
</dbReference>
<dbReference type="CDD" id="cd00063">
    <property type="entry name" value="FN3"/>
    <property type="match status" value="1"/>
</dbReference>
<dbReference type="InterPro" id="IPR036116">
    <property type="entry name" value="FN3_sf"/>
</dbReference>
<dbReference type="RefSeq" id="WP_042208118.1">
    <property type="nucleotide sequence ID" value="NZ_CP009288.1"/>
</dbReference>
<dbReference type="Pfam" id="PF00041">
    <property type="entry name" value="fn3"/>
    <property type="match status" value="1"/>
</dbReference>
<name>A0A089HUB9_PAEDU</name>
<keyword evidence="1" id="KW-0732">Signal</keyword>
<dbReference type="EMBL" id="CP009288">
    <property type="protein sequence ID" value="AIQ14340.1"/>
    <property type="molecule type" value="Genomic_DNA"/>
</dbReference>
<evidence type="ECO:0000256" key="1">
    <source>
        <dbReference type="SAM" id="SignalP"/>
    </source>
</evidence>
<proteinExistence type="predicted"/>
<dbReference type="InterPro" id="IPR003961">
    <property type="entry name" value="FN3_dom"/>
</dbReference>
<accession>A0A089HUB9</accession>
<dbReference type="SMART" id="SM00060">
    <property type="entry name" value="FN3"/>
    <property type="match status" value="1"/>
</dbReference>